<evidence type="ECO:0000256" key="3">
    <source>
        <dbReference type="ARBA" id="ARBA00012758"/>
    </source>
</evidence>
<dbReference type="InterPro" id="IPR023296">
    <property type="entry name" value="Glyco_hydro_beta-prop_sf"/>
</dbReference>
<comment type="catalytic activity">
    <reaction evidence="8">
        <text>Hydrolysis of terminal non-reducing beta-D-fructofuranoside residues in beta-D-fructofuranosides.</text>
        <dbReference type="EC" id="3.2.1.26"/>
    </reaction>
</comment>
<comment type="pathway">
    <text evidence="1 9">Glycan biosynthesis; sucrose metabolism.</text>
</comment>
<organism evidence="12 13">
    <name type="scientific">Breznakia blatticola</name>
    <dbReference type="NCBI Taxonomy" id="1754012"/>
    <lineage>
        <taxon>Bacteria</taxon>
        <taxon>Bacillati</taxon>
        <taxon>Bacillota</taxon>
        <taxon>Erysipelotrichia</taxon>
        <taxon>Erysipelotrichales</taxon>
        <taxon>Erysipelotrichaceae</taxon>
        <taxon>Breznakia</taxon>
    </lineage>
</organism>
<dbReference type="Pfam" id="PF08244">
    <property type="entry name" value="Glyco_hydro_32C"/>
    <property type="match status" value="1"/>
</dbReference>
<evidence type="ECO:0000313" key="13">
    <source>
        <dbReference type="Proteomes" id="UP000294743"/>
    </source>
</evidence>
<dbReference type="UniPathway" id="UPA00238"/>
<protein>
    <recommendedName>
        <fullName evidence="4 8">Sucrose-6-phosphate hydrolase</fullName>
        <ecNumber evidence="3 8">3.2.1.26</ecNumber>
    </recommendedName>
    <alternativeName>
        <fullName evidence="7 9">Invertase</fullName>
    </alternativeName>
</protein>
<dbReference type="PANTHER" id="PTHR43101">
    <property type="entry name" value="BETA-FRUCTOSIDASE"/>
    <property type="match status" value="1"/>
</dbReference>
<dbReference type="Pfam" id="PF00251">
    <property type="entry name" value="Glyco_hydro_32N"/>
    <property type="match status" value="1"/>
</dbReference>
<feature type="domain" description="Glycosyl hydrolase family 32 C-terminal" evidence="11">
    <location>
        <begin position="413"/>
        <end position="445"/>
    </location>
</feature>
<comment type="similarity">
    <text evidence="2 8">Belongs to the glycosyl hydrolase 32 family.</text>
</comment>
<dbReference type="AlphaFoldDB" id="A0A4R7ZFY8"/>
<proteinExistence type="inferred from homology"/>
<dbReference type="CDD" id="cd18623">
    <property type="entry name" value="GH32_ScrB-like"/>
    <property type="match status" value="1"/>
</dbReference>
<comment type="function">
    <text evidence="9">Enables the bacterium to metabolize sucrose as a sole carbon source.</text>
</comment>
<keyword evidence="9" id="KW-0119">Carbohydrate metabolism</keyword>
<dbReference type="PANTHER" id="PTHR43101:SF1">
    <property type="entry name" value="BETA-FRUCTOSIDASE"/>
    <property type="match status" value="1"/>
</dbReference>
<dbReference type="EC" id="3.2.1.26" evidence="3 8"/>
<dbReference type="Proteomes" id="UP000294743">
    <property type="component" value="Unassembled WGS sequence"/>
</dbReference>
<evidence type="ECO:0000313" key="12">
    <source>
        <dbReference type="EMBL" id="TDW13183.1"/>
    </source>
</evidence>
<dbReference type="InterPro" id="IPR001362">
    <property type="entry name" value="Glyco_hydro_32"/>
</dbReference>
<keyword evidence="13" id="KW-1185">Reference proteome</keyword>
<sequence length="474" mass="56249">MKQQCLTNEEIDSLENNAKTIDDKYRLKYHLMPPVGWLNDPNGLCYYKGQYHIFYQYAPEDPTGGRKYWGHYTTKDFVHFIKEKTALFPNHRYDSRGAYSGAAIVVDDKMHVFYTGNVKHIGDYDYITDGREHNTMYSYSDDGVHFKGKMCLLTNVDYPQEMTRHVRDPYVIKKDDFFYLFLGARSKENIGVILVYQSSNLHDWKYLKTICSDEPFGYMWECPSYVELDQKQILICSPQGVESQKYKYQNLYQSGYFIIDGDFRENYTLSTFFELDYGWDFYAPQVVQSNDERKILIAWMGMPDVVYTNPTVEKGWQHALCLPREISWKNDKVYQYPIAETKQLREHKHVFTLEKNKEITLEDIVFEMHLDKLAKKSFDIKLRQDFELHYHNQIVHITMKESGCLRDTREFLVESIEDITIFSDTSSIEIFINKGEYTFTTRIYDVLQAKIESTIDIPVTYYKLRNYEIKNDSK</sequence>
<evidence type="ECO:0000256" key="4">
    <source>
        <dbReference type="ARBA" id="ARBA00019623"/>
    </source>
</evidence>
<evidence type="ECO:0000256" key="7">
    <source>
        <dbReference type="ARBA" id="ARBA00033367"/>
    </source>
</evidence>
<dbReference type="InterPro" id="IPR013189">
    <property type="entry name" value="Glyco_hydro_32_C"/>
</dbReference>
<dbReference type="InterPro" id="IPR006232">
    <property type="entry name" value="Suc6P_hydrolase"/>
</dbReference>
<dbReference type="EMBL" id="SODD01000045">
    <property type="protein sequence ID" value="TDW13183.1"/>
    <property type="molecule type" value="Genomic_DNA"/>
</dbReference>
<keyword evidence="5 8" id="KW-0378">Hydrolase</keyword>
<evidence type="ECO:0000256" key="5">
    <source>
        <dbReference type="ARBA" id="ARBA00022801"/>
    </source>
</evidence>
<comment type="caution">
    <text evidence="12">The sequence shown here is derived from an EMBL/GenBank/DDBJ whole genome shotgun (WGS) entry which is preliminary data.</text>
</comment>
<evidence type="ECO:0000256" key="2">
    <source>
        <dbReference type="ARBA" id="ARBA00009902"/>
    </source>
</evidence>
<dbReference type="PROSITE" id="PS00609">
    <property type="entry name" value="GLYCOSYL_HYDROL_F32"/>
    <property type="match status" value="1"/>
</dbReference>
<dbReference type="OrthoDB" id="9759709at2"/>
<dbReference type="GO" id="GO:0004564">
    <property type="term" value="F:beta-fructofuranosidase activity"/>
    <property type="evidence" value="ECO:0007669"/>
    <property type="project" value="UniProtKB-EC"/>
</dbReference>
<dbReference type="GO" id="GO:0005737">
    <property type="term" value="C:cytoplasm"/>
    <property type="evidence" value="ECO:0007669"/>
    <property type="project" value="UniProtKB-SubCell"/>
</dbReference>
<name>A0A4R7ZFY8_9FIRM</name>
<evidence type="ECO:0000259" key="11">
    <source>
        <dbReference type="Pfam" id="PF08244"/>
    </source>
</evidence>
<evidence type="ECO:0000259" key="10">
    <source>
        <dbReference type="Pfam" id="PF00251"/>
    </source>
</evidence>
<dbReference type="Gene3D" id="2.60.120.560">
    <property type="entry name" value="Exo-inulinase, domain 1"/>
    <property type="match status" value="1"/>
</dbReference>
<dbReference type="InterPro" id="IPR051214">
    <property type="entry name" value="GH32_Enzymes"/>
</dbReference>
<reference evidence="12 13" key="1">
    <citation type="submission" date="2019-03" db="EMBL/GenBank/DDBJ databases">
        <title>Genomic Encyclopedia of Type Strains, Phase IV (KMG-IV): sequencing the most valuable type-strain genomes for metagenomic binning, comparative biology and taxonomic classification.</title>
        <authorList>
            <person name="Goeker M."/>
        </authorList>
    </citation>
    <scope>NUCLEOTIDE SEQUENCE [LARGE SCALE GENOMIC DNA]</scope>
    <source>
        <strain evidence="12 13">DSM 28867</strain>
    </source>
</reference>
<dbReference type="RefSeq" id="WP_134170958.1">
    <property type="nucleotide sequence ID" value="NZ_SODD01000045.1"/>
</dbReference>
<keyword evidence="9" id="KW-0963">Cytoplasm</keyword>
<dbReference type="SUPFAM" id="SSF49899">
    <property type="entry name" value="Concanavalin A-like lectins/glucanases"/>
    <property type="match status" value="1"/>
</dbReference>
<dbReference type="InterPro" id="IPR018053">
    <property type="entry name" value="Glyco_hydro_32_AS"/>
</dbReference>
<dbReference type="InterPro" id="IPR013320">
    <property type="entry name" value="ConA-like_dom_sf"/>
</dbReference>
<evidence type="ECO:0000256" key="9">
    <source>
        <dbReference type="RuleBase" id="RU365015"/>
    </source>
</evidence>
<dbReference type="Gene3D" id="2.115.10.20">
    <property type="entry name" value="Glycosyl hydrolase domain, family 43"/>
    <property type="match status" value="1"/>
</dbReference>
<dbReference type="SUPFAM" id="SSF75005">
    <property type="entry name" value="Arabinanase/levansucrase/invertase"/>
    <property type="match status" value="1"/>
</dbReference>
<keyword evidence="6 8" id="KW-0326">Glycosidase</keyword>
<comment type="subcellular location">
    <subcellularLocation>
        <location evidence="9">Cytoplasm</location>
    </subcellularLocation>
</comment>
<dbReference type="SMART" id="SM00640">
    <property type="entry name" value="Glyco_32"/>
    <property type="match status" value="1"/>
</dbReference>
<evidence type="ECO:0000256" key="6">
    <source>
        <dbReference type="ARBA" id="ARBA00023295"/>
    </source>
</evidence>
<evidence type="ECO:0000256" key="1">
    <source>
        <dbReference type="ARBA" id="ARBA00004914"/>
    </source>
</evidence>
<dbReference type="InterPro" id="IPR013148">
    <property type="entry name" value="Glyco_hydro_32_N"/>
</dbReference>
<dbReference type="GO" id="GO:0005985">
    <property type="term" value="P:sucrose metabolic process"/>
    <property type="evidence" value="ECO:0007669"/>
    <property type="project" value="UniProtKB-UniPathway"/>
</dbReference>
<accession>A0A4R7ZFY8</accession>
<feature type="domain" description="Glycosyl hydrolase family 32 N-terminal" evidence="10">
    <location>
        <begin position="30"/>
        <end position="337"/>
    </location>
</feature>
<dbReference type="NCBIfam" id="TIGR01322">
    <property type="entry name" value="scrB_fam"/>
    <property type="match status" value="1"/>
</dbReference>
<gene>
    <name evidence="12" type="ORF">EDD63_14511</name>
</gene>
<evidence type="ECO:0000256" key="8">
    <source>
        <dbReference type="RuleBase" id="RU362110"/>
    </source>
</evidence>